<evidence type="ECO:0000313" key="2">
    <source>
        <dbReference type="Proteomes" id="UP000664167"/>
    </source>
</evidence>
<sequence length="500" mass="56168">MTEPLTPGEYRDLLSRALEGTVDADTRPPTPHTLYMPDLHRTALYVDSTVVQGGRGDGKTFWARSLLDPVLREAAAKEYRISRLHRLYVHPGHGMDIGSPHYPGPLTLNSLVAEKALPEEIWYAVLLTALGLPEMSEHAEWSQRVAWLRANPGPAERALADADAAASAKDMVHLLVFDGLEHLHHDGATVDALIAGLLRVALRMRFGTRNIRFKVFLRPDMFDAAKQLFPDASKLSGNAARLEWYPTDLYGLLFHHLGNEDDDSSRRFRRITGGWEPGQDQDRLGPADRYVPPIALRNDPRAQTELLEQIAGPFMGSNFRKGKTYTWLPNHLKDSRDRVSPRGFLKALSVAAETTRRAYPDHDRALHYDAIRSGVREASKVRVEQVSEDTPWVKLAIEPLAGCQVPIAQGTVVRIWEENGLPRDLAETSARYTQTDRPELVHTGPRHPDDLVRLVEELIALGVMRRRDAHSDEHSLLDLPDIYRIAFDLGRRGGIPRSSR</sequence>
<reference evidence="1" key="1">
    <citation type="submission" date="2021-03" db="EMBL/GenBank/DDBJ databases">
        <title>Streptomyces poriferae sp. nov., a novel marine sponge-derived Actinobacteria species with anti-MRSA activity.</title>
        <authorList>
            <person name="Sandoval-Powers M."/>
            <person name="Kralova S."/>
            <person name="Nguyen G.-S."/>
            <person name="Fawwal D."/>
            <person name="Degnes K."/>
            <person name="Klinkenberg G."/>
            <person name="Sletta H."/>
            <person name="Wentzel A."/>
            <person name="Liles M.R."/>
        </authorList>
    </citation>
    <scope>NUCLEOTIDE SEQUENCE</scope>
    <source>
        <strain evidence="1">DSM 41794</strain>
    </source>
</reference>
<name>A0A939F535_9ACTN</name>
<dbReference type="Proteomes" id="UP000664167">
    <property type="component" value="Unassembled WGS sequence"/>
</dbReference>
<accession>A0A939F535</accession>
<comment type="caution">
    <text evidence="1">The sequence shown here is derived from an EMBL/GenBank/DDBJ whole genome shotgun (WGS) entry which is preliminary data.</text>
</comment>
<proteinExistence type="predicted"/>
<evidence type="ECO:0000313" key="1">
    <source>
        <dbReference type="EMBL" id="MBO0510540.1"/>
    </source>
</evidence>
<dbReference type="EMBL" id="JAFLRJ010000013">
    <property type="protein sequence ID" value="MBO0510540.1"/>
    <property type="molecule type" value="Genomic_DNA"/>
</dbReference>
<gene>
    <name evidence="1" type="ORF">J0695_01755</name>
</gene>
<protein>
    <submittedName>
        <fullName evidence="1">Uncharacterized protein</fullName>
    </submittedName>
</protein>
<dbReference type="RefSeq" id="WP_206959424.1">
    <property type="nucleotide sequence ID" value="NZ_BAAAJJ010000001.1"/>
</dbReference>
<keyword evidence="2" id="KW-1185">Reference proteome</keyword>
<organism evidence="1 2">
    <name type="scientific">Streptomyces beijiangensis</name>
    <dbReference type="NCBI Taxonomy" id="163361"/>
    <lineage>
        <taxon>Bacteria</taxon>
        <taxon>Bacillati</taxon>
        <taxon>Actinomycetota</taxon>
        <taxon>Actinomycetes</taxon>
        <taxon>Kitasatosporales</taxon>
        <taxon>Streptomycetaceae</taxon>
        <taxon>Streptomyces</taxon>
    </lineage>
</organism>
<dbReference type="AlphaFoldDB" id="A0A939F535"/>